<dbReference type="Gene3D" id="1.10.530.10">
    <property type="match status" value="1"/>
</dbReference>
<feature type="domain" description="Mannosyl-glycoprotein endo-beta-N-acetylglucosamidase-like" evidence="1">
    <location>
        <begin position="160"/>
        <end position="288"/>
    </location>
</feature>
<dbReference type="AlphaFoldDB" id="A0A3B0ZM39"/>
<reference evidence="2" key="1">
    <citation type="submission" date="2018-06" db="EMBL/GenBank/DDBJ databases">
        <authorList>
            <person name="Zhirakovskaya E."/>
        </authorList>
    </citation>
    <scope>NUCLEOTIDE SEQUENCE</scope>
</reference>
<dbReference type="PANTHER" id="PTHR40572">
    <property type="entry name" value="PROTEIN BAX"/>
    <property type="match status" value="1"/>
</dbReference>
<organism evidence="2">
    <name type="scientific">hydrothermal vent metagenome</name>
    <dbReference type="NCBI Taxonomy" id="652676"/>
    <lineage>
        <taxon>unclassified sequences</taxon>
        <taxon>metagenomes</taxon>
        <taxon>ecological metagenomes</taxon>
    </lineage>
</organism>
<dbReference type="GO" id="GO:0004040">
    <property type="term" value="F:amidase activity"/>
    <property type="evidence" value="ECO:0007669"/>
    <property type="project" value="InterPro"/>
</dbReference>
<gene>
    <name evidence="2" type="ORF">MNBD_GAMMA17-716</name>
</gene>
<protein>
    <recommendedName>
        <fullName evidence="1">Mannosyl-glycoprotein endo-beta-N-acetylglucosamidase-like domain-containing protein</fullName>
    </recommendedName>
</protein>
<evidence type="ECO:0000259" key="1">
    <source>
        <dbReference type="Pfam" id="PF01832"/>
    </source>
</evidence>
<proteinExistence type="predicted"/>
<sequence>MNIKKVIFLALFLPVLGMLGYIGWNLTKDHTLPEWDLPLAPVNASSARILDGTFRKLDYHWPLAANAEVPPIMVDPLPADLGEVTAVKLKKSLFFRALLPMVLAENAKLNEQRRFLLALFARNELPAKESEKHQWLEEQLVHYRVKGDIKDETTRAELARRLDEIPVALVLAQAANESAWGSSRFAREAKNLFGEWTYKEGEGLIPEERTEGEGHSVRIFPTLRDSVKSYMNNINSGRAYEALRVMREEMRNNQRPLEALKLADGLLLYSERGEEYVEEIKKMIRSNRLNTLREVTLNLERDT</sequence>
<evidence type="ECO:0000313" key="2">
    <source>
        <dbReference type="EMBL" id="VAW89253.1"/>
    </source>
</evidence>
<dbReference type="InterPro" id="IPR002901">
    <property type="entry name" value="MGlyc_endo_b_GlcNAc-like_dom"/>
</dbReference>
<accession>A0A3B0ZM39</accession>
<dbReference type="InterPro" id="IPR053195">
    <property type="entry name" value="Bax-like"/>
</dbReference>
<dbReference type="PANTHER" id="PTHR40572:SF1">
    <property type="entry name" value="PROTEIN BAX"/>
    <property type="match status" value="1"/>
</dbReference>
<dbReference type="EMBL" id="UOFQ01000127">
    <property type="protein sequence ID" value="VAW89253.1"/>
    <property type="molecule type" value="Genomic_DNA"/>
</dbReference>
<name>A0A3B0ZM39_9ZZZZ</name>
<dbReference type="Pfam" id="PF01832">
    <property type="entry name" value="Glucosaminidase"/>
    <property type="match status" value="1"/>
</dbReference>